<dbReference type="GO" id="GO:0016887">
    <property type="term" value="F:ATP hydrolysis activity"/>
    <property type="evidence" value="ECO:0007669"/>
    <property type="project" value="InterPro"/>
</dbReference>
<evidence type="ECO:0000313" key="3">
    <source>
        <dbReference type="EMBL" id="CCC51225.1"/>
    </source>
</evidence>
<gene>
    <name evidence="3" type="ORF">TVY486_1002780</name>
</gene>
<reference evidence="3" key="1">
    <citation type="journal article" date="2012" name="Proc. Natl. Acad. Sci. U.S.A.">
        <title>Antigenic diversity is generated by distinct evolutionary mechanisms in African trypanosome species.</title>
        <authorList>
            <person name="Jackson A.P."/>
            <person name="Berry A."/>
            <person name="Aslett M."/>
            <person name="Allison H.C."/>
            <person name="Burton P."/>
            <person name="Vavrova-Anderson J."/>
            <person name="Brown R."/>
            <person name="Browne H."/>
            <person name="Corton N."/>
            <person name="Hauser H."/>
            <person name="Gamble J."/>
            <person name="Gilderthorp R."/>
            <person name="Marcello L."/>
            <person name="McQuillan J."/>
            <person name="Otto T.D."/>
            <person name="Quail M.A."/>
            <person name="Sanders M.J."/>
            <person name="van Tonder A."/>
            <person name="Ginger M.L."/>
            <person name="Field M.C."/>
            <person name="Barry J.D."/>
            <person name="Hertz-Fowler C."/>
            <person name="Berriman M."/>
        </authorList>
    </citation>
    <scope>NUCLEOTIDE SEQUENCE</scope>
    <source>
        <strain evidence="3">Y486</strain>
    </source>
</reference>
<dbReference type="Gene3D" id="3.40.50.300">
    <property type="entry name" value="P-loop containing nucleotide triphosphate hydrolases"/>
    <property type="match status" value="1"/>
</dbReference>
<keyword evidence="1" id="KW-0175">Coiled coil</keyword>
<feature type="domain" description="ATPase AAA-type core" evidence="2">
    <location>
        <begin position="392"/>
        <end position="426"/>
    </location>
</feature>
<dbReference type="Pfam" id="PF00004">
    <property type="entry name" value="AAA"/>
    <property type="match status" value="1"/>
</dbReference>
<dbReference type="EMBL" id="HE573026">
    <property type="protein sequence ID" value="CCC51225.1"/>
    <property type="molecule type" value="Genomic_DNA"/>
</dbReference>
<proteinExistence type="predicted"/>
<accession>G0U5S4</accession>
<dbReference type="SUPFAM" id="SSF52540">
    <property type="entry name" value="P-loop containing nucleoside triphosphate hydrolases"/>
    <property type="match status" value="2"/>
</dbReference>
<dbReference type="AlphaFoldDB" id="G0U5S4"/>
<dbReference type="InterPro" id="IPR003959">
    <property type="entry name" value="ATPase_AAA_core"/>
</dbReference>
<dbReference type="VEuPathDB" id="TriTrypDB:TvY486_1002780"/>
<dbReference type="InterPro" id="IPR027417">
    <property type="entry name" value="P-loop_NTPase"/>
</dbReference>
<protein>
    <recommendedName>
        <fullName evidence="2">ATPase AAA-type core domain-containing protein</fullName>
    </recommendedName>
</protein>
<name>G0U5S4_TRYVY</name>
<feature type="coiled-coil region" evidence="1">
    <location>
        <begin position="705"/>
        <end position="732"/>
    </location>
</feature>
<dbReference type="InterPro" id="IPR050747">
    <property type="entry name" value="Mitochondrial_chaperone_BCS1"/>
</dbReference>
<dbReference type="PRINTS" id="PR00830">
    <property type="entry name" value="ENDOLAPTASE"/>
</dbReference>
<dbReference type="PANTHER" id="PTHR23070">
    <property type="entry name" value="BCS1 AAA-TYPE ATPASE"/>
    <property type="match status" value="1"/>
</dbReference>
<dbReference type="GO" id="GO:0005524">
    <property type="term" value="F:ATP binding"/>
    <property type="evidence" value="ECO:0007669"/>
    <property type="project" value="InterPro"/>
</dbReference>
<sequence length="733" mass="82065">MEDIRVPGAHSLTHATTSYNLLQALTGYHSSEDHGGPVDAVISFVLTILAVAFSEHLFRFVNEIWPLWILKCFKRLLSLFNRTSVAAVDAFQNQPEEFAFDNELLVVAMEHYVAHLFHSEEEGDVVSNGDAEPSVRRSRLSPKVLWRGEYRYSPFVMPNRSGPRCLRHILKTCYRLVILPADGNAVEVERGLTVSFHQQIVSAKLLRSGRLIPPANFAAKTADCPPVNFDACSPMGKSDKPADSSDEESITETRRVLDVNKAHIDRRRRGKVLVRRAILRCSDSAEGQARILAFCRRAYDWYVSMIGSLAQRYYLHPCRSELDWALKPKCWDIPDDPERLPMRRYPMKLECNGNGFRKIFFSHKEQLVNLLTEFKEKRGQFAVPGAPQQLVILLHGPPGTGKTSVVRAVAAFLSRNIVAIPIEYFQTNARLHEILFGCRVKLVADDMFSDASEYDVVADETVYAFEDFDVVSRLISFQAPLAHRRATLPANDYACCYAIGMEGTPPSTRTPRMSDDSECIADKDGPQDECVHTPYDFSAYFPPIEEPLGLNGNDNIPATQPLLPREEDIGLPCGTGTCTDSDDSDSSDFGVNIRPEEVRHIQRQLARDFLTPEGLLRALNPNFAPPGRVILFTTNHPENLPSVLLQSGIVTLTIQLSNLDVASALQLVQHHLGDSLTVELLERFKALLSRCEVEGYLDVLNPAALEQLLLTCENAHDLLEQLELRVQSLTSIA</sequence>
<evidence type="ECO:0000259" key="2">
    <source>
        <dbReference type="Pfam" id="PF00004"/>
    </source>
</evidence>
<evidence type="ECO:0000256" key="1">
    <source>
        <dbReference type="SAM" id="Coils"/>
    </source>
</evidence>
<organism evidence="3">
    <name type="scientific">Trypanosoma vivax (strain Y486)</name>
    <dbReference type="NCBI Taxonomy" id="1055687"/>
    <lineage>
        <taxon>Eukaryota</taxon>
        <taxon>Discoba</taxon>
        <taxon>Euglenozoa</taxon>
        <taxon>Kinetoplastea</taxon>
        <taxon>Metakinetoplastina</taxon>
        <taxon>Trypanosomatida</taxon>
        <taxon>Trypanosomatidae</taxon>
        <taxon>Trypanosoma</taxon>
        <taxon>Duttonella</taxon>
    </lineage>
</organism>